<evidence type="ECO:0000313" key="3">
    <source>
        <dbReference type="Proteomes" id="UP000265341"/>
    </source>
</evidence>
<dbReference type="RefSeq" id="WP_119278455.1">
    <property type="nucleotide sequence ID" value="NZ_QWLA01000046.1"/>
</dbReference>
<evidence type="ECO:0000313" key="2">
    <source>
        <dbReference type="EMBL" id="RIH85166.1"/>
    </source>
</evidence>
<dbReference type="OrthoDB" id="4422381at2"/>
<dbReference type="PANTHER" id="PTHR35813">
    <property type="entry name" value="INNER MEMBRANE PROTEIN YBAN"/>
    <property type="match status" value="1"/>
</dbReference>
<keyword evidence="1" id="KW-0472">Membrane</keyword>
<dbReference type="Proteomes" id="UP000265341">
    <property type="component" value="Unassembled WGS sequence"/>
</dbReference>
<reference evidence="2 3" key="1">
    <citation type="submission" date="2018-08" db="EMBL/GenBank/DDBJ databases">
        <title>Meiothermus roseus NBRC 110900 genome sequencing project.</title>
        <authorList>
            <person name="Da Costa M.S."/>
            <person name="Albuquerque L."/>
            <person name="Raposo P."/>
            <person name="Froufe H.J.C."/>
            <person name="Barroso C.S."/>
            <person name="Egas C."/>
        </authorList>
    </citation>
    <scope>NUCLEOTIDE SEQUENCE [LARGE SCALE GENOMIC DNA]</scope>
    <source>
        <strain evidence="2 3">NBRC 110900</strain>
    </source>
</reference>
<organism evidence="2 3">
    <name type="scientific">Calidithermus roseus</name>
    <dbReference type="NCBI Taxonomy" id="1644118"/>
    <lineage>
        <taxon>Bacteria</taxon>
        <taxon>Thermotogati</taxon>
        <taxon>Deinococcota</taxon>
        <taxon>Deinococci</taxon>
        <taxon>Thermales</taxon>
        <taxon>Thermaceae</taxon>
        <taxon>Calidithermus</taxon>
    </lineage>
</organism>
<evidence type="ECO:0000256" key="1">
    <source>
        <dbReference type="SAM" id="Phobius"/>
    </source>
</evidence>
<dbReference type="EMBL" id="QWLA01000046">
    <property type="protein sequence ID" value="RIH85166.1"/>
    <property type="molecule type" value="Genomic_DNA"/>
</dbReference>
<sequence>MPENKASDNELAIAQPHEPALAQPIRWVWMGVGFFFVALGFIGALLPVMPSTVFFITAAYCFARGSRRWLEWLLALPRIGPLVRDYRAGKGMPLRAKRIAASMCSVGVLLSSLAIESWAARALALALGIAGVWFILFRIPTKRVG</sequence>
<accession>A0A399ENI7</accession>
<comment type="caution">
    <text evidence="2">The sequence shown here is derived from an EMBL/GenBank/DDBJ whole genome shotgun (WGS) entry which is preliminary data.</text>
</comment>
<dbReference type="Pfam" id="PF04304">
    <property type="entry name" value="DUF454"/>
    <property type="match status" value="1"/>
</dbReference>
<dbReference type="PANTHER" id="PTHR35813:SF1">
    <property type="entry name" value="INNER MEMBRANE PROTEIN YBAN"/>
    <property type="match status" value="1"/>
</dbReference>
<protein>
    <submittedName>
        <fullName evidence="2">Inner membrane protein YbaN</fullName>
    </submittedName>
</protein>
<dbReference type="AlphaFoldDB" id="A0A399ENI7"/>
<feature type="transmembrane region" description="Helical" evidence="1">
    <location>
        <begin position="34"/>
        <end position="63"/>
    </location>
</feature>
<keyword evidence="1" id="KW-1133">Transmembrane helix</keyword>
<dbReference type="InterPro" id="IPR007401">
    <property type="entry name" value="DUF454"/>
</dbReference>
<gene>
    <name evidence="2" type="primary">ybaN</name>
    <name evidence="2" type="ORF">Mrose_02325</name>
</gene>
<keyword evidence="3" id="KW-1185">Reference proteome</keyword>
<name>A0A399ENI7_9DEIN</name>
<feature type="transmembrane region" description="Helical" evidence="1">
    <location>
        <begin position="121"/>
        <end position="139"/>
    </location>
</feature>
<proteinExistence type="predicted"/>
<dbReference type="GO" id="GO:0005886">
    <property type="term" value="C:plasma membrane"/>
    <property type="evidence" value="ECO:0007669"/>
    <property type="project" value="TreeGrafter"/>
</dbReference>
<keyword evidence="1" id="KW-0812">Transmembrane</keyword>